<reference evidence="6" key="1">
    <citation type="submission" date="2022-03" db="EMBL/GenBank/DDBJ databases">
        <authorList>
            <person name="Martin C."/>
        </authorList>
    </citation>
    <scope>NUCLEOTIDE SEQUENCE</scope>
</reference>
<keyword evidence="3" id="KW-0812">Transmembrane</keyword>
<protein>
    <submittedName>
        <fullName evidence="6">Uncharacterized protein</fullName>
    </submittedName>
</protein>
<keyword evidence="2" id="KW-1003">Cell membrane</keyword>
<dbReference type="GO" id="GO:0005886">
    <property type="term" value="C:plasma membrane"/>
    <property type="evidence" value="ECO:0007669"/>
    <property type="project" value="UniProtKB-SubCell"/>
</dbReference>
<dbReference type="InterPro" id="IPR000276">
    <property type="entry name" value="GPCR_Rhodpsn"/>
</dbReference>
<dbReference type="EMBL" id="CAIIXF020000001">
    <property type="protein sequence ID" value="CAH1776132.1"/>
    <property type="molecule type" value="Genomic_DNA"/>
</dbReference>
<evidence type="ECO:0000256" key="2">
    <source>
        <dbReference type="ARBA" id="ARBA00022475"/>
    </source>
</evidence>
<comment type="caution">
    <text evidence="6">The sequence shown here is derived from an EMBL/GenBank/DDBJ whole genome shotgun (WGS) entry which is preliminary data.</text>
</comment>
<evidence type="ECO:0000313" key="6">
    <source>
        <dbReference type="EMBL" id="CAH1776132.1"/>
    </source>
</evidence>
<evidence type="ECO:0000256" key="3">
    <source>
        <dbReference type="ARBA" id="ARBA00022692"/>
    </source>
</evidence>
<keyword evidence="7" id="KW-1185">Reference proteome</keyword>
<evidence type="ECO:0000256" key="4">
    <source>
        <dbReference type="ARBA" id="ARBA00022989"/>
    </source>
</evidence>
<dbReference type="CDD" id="cd00637">
    <property type="entry name" value="7tm_classA_rhodopsin-like"/>
    <property type="match status" value="1"/>
</dbReference>
<dbReference type="OrthoDB" id="6088892at2759"/>
<dbReference type="Pfam" id="PF00001">
    <property type="entry name" value="7tm_1"/>
    <property type="match status" value="1"/>
</dbReference>
<name>A0A8J1TS29_OWEFU</name>
<dbReference type="AlphaFoldDB" id="A0A8J1TS29"/>
<gene>
    <name evidence="6" type="ORF">OFUS_LOCUS3340</name>
</gene>
<dbReference type="PROSITE" id="PS50262">
    <property type="entry name" value="G_PROTEIN_RECEP_F1_2"/>
    <property type="match status" value="1"/>
</dbReference>
<accession>A0A8J1TS29</accession>
<keyword evidence="4" id="KW-1133">Transmembrane helix</keyword>
<dbReference type="PRINTS" id="PR00237">
    <property type="entry name" value="GPCRRHODOPSN"/>
</dbReference>
<organism evidence="6 7">
    <name type="scientific">Owenia fusiformis</name>
    <name type="common">Polychaete worm</name>
    <dbReference type="NCBI Taxonomy" id="6347"/>
    <lineage>
        <taxon>Eukaryota</taxon>
        <taxon>Metazoa</taxon>
        <taxon>Spiralia</taxon>
        <taxon>Lophotrochozoa</taxon>
        <taxon>Annelida</taxon>
        <taxon>Polychaeta</taxon>
        <taxon>Sedentaria</taxon>
        <taxon>Canalipalpata</taxon>
        <taxon>Sabellida</taxon>
        <taxon>Oweniida</taxon>
        <taxon>Oweniidae</taxon>
        <taxon>Owenia</taxon>
    </lineage>
</organism>
<comment type="subcellular location">
    <subcellularLocation>
        <location evidence="1">Cell membrane</location>
        <topology evidence="1">Multi-pass membrane protein</topology>
    </subcellularLocation>
</comment>
<dbReference type="Gene3D" id="1.20.1070.10">
    <property type="entry name" value="Rhodopsin 7-helix transmembrane proteins"/>
    <property type="match status" value="1"/>
</dbReference>
<evidence type="ECO:0000256" key="5">
    <source>
        <dbReference type="ARBA" id="ARBA00023136"/>
    </source>
</evidence>
<evidence type="ECO:0000256" key="1">
    <source>
        <dbReference type="ARBA" id="ARBA00004651"/>
    </source>
</evidence>
<keyword evidence="5" id="KW-0472">Membrane</keyword>
<dbReference type="InterPro" id="IPR017452">
    <property type="entry name" value="GPCR_Rhodpsn_7TM"/>
</dbReference>
<sequence>MLYQNNAFFSGNIAVADMIVGLSTIGDSMLAFMGWTSMYSCATVYSFIALSCTTSVSLLAALATNQCYAIAYPIHHRKCFKVEKICLVIGVIWLTCGLVNVIALICNITSKKEQIFPKEGCLISLSFDKDYVLCFCTFLMLSLLYIVLTYTKIIATVKRQAHIIPGDIGINREVKSMKHEQTLRLTRKLIGVILLFLICWTPFTIAALIWGTCSEVYTRRLIEIPSCVIEQTFTITAGIALTHSCMNFLFYICTFKKFREALCKGWCCHRNQNGTNGNI</sequence>
<dbReference type="GO" id="GO:0004930">
    <property type="term" value="F:G protein-coupled receptor activity"/>
    <property type="evidence" value="ECO:0007669"/>
    <property type="project" value="InterPro"/>
</dbReference>
<proteinExistence type="predicted"/>
<dbReference type="Proteomes" id="UP000749559">
    <property type="component" value="Unassembled WGS sequence"/>
</dbReference>
<dbReference type="PANTHER" id="PTHR22750">
    <property type="entry name" value="G-PROTEIN COUPLED RECEPTOR"/>
    <property type="match status" value="1"/>
</dbReference>
<evidence type="ECO:0000313" key="7">
    <source>
        <dbReference type="Proteomes" id="UP000749559"/>
    </source>
</evidence>
<dbReference type="SUPFAM" id="SSF81321">
    <property type="entry name" value="Family A G protein-coupled receptor-like"/>
    <property type="match status" value="1"/>
</dbReference>